<evidence type="ECO:0000313" key="2">
    <source>
        <dbReference type="EMBL" id="ABR60056.1"/>
    </source>
</evidence>
<feature type="transmembrane region" description="Helical" evidence="1">
    <location>
        <begin position="70"/>
        <end position="88"/>
    </location>
</feature>
<feature type="transmembrane region" description="Helical" evidence="1">
    <location>
        <begin position="129"/>
        <end position="151"/>
    </location>
</feature>
<accession>A6U8S6</accession>
<feature type="transmembrane region" description="Helical" evidence="1">
    <location>
        <begin position="7"/>
        <end position="27"/>
    </location>
</feature>
<feature type="transmembrane region" description="Helical" evidence="1">
    <location>
        <begin position="260"/>
        <end position="279"/>
    </location>
</feature>
<feature type="transmembrane region" description="Helical" evidence="1">
    <location>
        <begin position="285"/>
        <end position="306"/>
    </location>
</feature>
<name>A6U8S6_SINMW</name>
<proteinExistence type="predicted"/>
<protein>
    <recommendedName>
        <fullName evidence="4">MFS transporter</fullName>
    </recommendedName>
</protein>
<evidence type="ECO:0000256" key="1">
    <source>
        <dbReference type="SAM" id="Phobius"/>
    </source>
</evidence>
<reference evidence="3" key="1">
    <citation type="submission" date="2007-06" db="EMBL/GenBank/DDBJ databases">
        <title>Complete sequence of Sinorhizobium medicae WSM419 chromosome.</title>
        <authorList>
            <consortium name="US DOE Joint Genome Institute"/>
            <person name="Copeland A."/>
            <person name="Lucas S."/>
            <person name="Lapidus A."/>
            <person name="Barry K."/>
            <person name="Glavina del Rio T."/>
            <person name="Dalin E."/>
            <person name="Tice H."/>
            <person name="Pitluck S."/>
            <person name="Chain P."/>
            <person name="Malfatti S."/>
            <person name="Shin M."/>
            <person name="Vergez L."/>
            <person name="Schmutz J."/>
            <person name="Larimer F."/>
            <person name="Land M."/>
            <person name="Hauser L."/>
            <person name="Kyrpides N."/>
            <person name="Mikhailova N."/>
            <person name="Reeve W.G."/>
            <person name="Richardson P."/>
        </authorList>
    </citation>
    <scope>NUCLEOTIDE SEQUENCE [LARGE SCALE GENOMIC DNA]</scope>
    <source>
        <strain evidence="3">WSM419</strain>
    </source>
</reference>
<gene>
    <name evidence="2" type="ordered locus">Smed_1206</name>
</gene>
<keyword evidence="1" id="KW-1133">Transmembrane helix</keyword>
<evidence type="ECO:0008006" key="4">
    <source>
        <dbReference type="Google" id="ProtNLM"/>
    </source>
</evidence>
<dbReference type="PATRIC" id="fig|366394.8.peg.4339"/>
<feature type="transmembrane region" description="Helical" evidence="1">
    <location>
        <begin position="39"/>
        <end position="63"/>
    </location>
</feature>
<dbReference type="InterPro" id="IPR036259">
    <property type="entry name" value="MFS_trans_sf"/>
</dbReference>
<dbReference type="AlphaFoldDB" id="A6U8S6"/>
<keyword evidence="1" id="KW-0472">Membrane</keyword>
<feature type="transmembrane region" description="Helical" evidence="1">
    <location>
        <begin position="345"/>
        <end position="365"/>
    </location>
</feature>
<keyword evidence="1" id="KW-0812">Transmembrane</keyword>
<dbReference type="OrthoDB" id="8403838at2"/>
<dbReference type="KEGG" id="smd:Smed_1206"/>
<dbReference type="Gene3D" id="1.20.1250.20">
    <property type="entry name" value="MFS general substrate transporter like domains"/>
    <property type="match status" value="1"/>
</dbReference>
<feature type="transmembrane region" description="Helical" evidence="1">
    <location>
        <begin position="230"/>
        <end position="253"/>
    </location>
</feature>
<feature type="transmembrane region" description="Helical" evidence="1">
    <location>
        <begin position="157"/>
        <end position="177"/>
    </location>
</feature>
<reference evidence="2 3" key="2">
    <citation type="journal article" date="2010" name="Stand. Genomic Sci.">
        <title>Complete genome sequence of the Medicago microsymbiont Ensifer (Sinorhizobium) medicae strain WSM419.</title>
        <authorList>
            <person name="Reeve W."/>
            <person name="Chain P."/>
            <person name="O'Hara G."/>
            <person name="Ardley J."/>
            <person name="Nandesena K."/>
            <person name="Brau L."/>
            <person name="Tiwari R."/>
            <person name="Malfatti S."/>
            <person name="Kiss H."/>
            <person name="Lapidus A."/>
            <person name="Copeland A."/>
            <person name="Nolan M."/>
            <person name="Land M."/>
            <person name="Hauser L."/>
            <person name="Chang Y.J."/>
            <person name="Ivanova N."/>
            <person name="Mavromatis K."/>
            <person name="Markowitz V."/>
            <person name="Kyrpides N."/>
            <person name="Gollagher M."/>
            <person name="Yates R."/>
            <person name="Dilworth M."/>
            <person name="Howieson J."/>
        </authorList>
    </citation>
    <scope>NUCLEOTIDE SEQUENCE [LARGE SCALE GENOMIC DNA]</scope>
    <source>
        <strain evidence="2 3">WSM419</strain>
    </source>
</reference>
<feature type="transmembrane region" description="Helical" evidence="1">
    <location>
        <begin position="318"/>
        <end position="339"/>
    </location>
</feature>
<dbReference type="Proteomes" id="UP000001108">
    <property type="component" value="Chromosome"/>
</dbReference>
<organism evidence="2 3">
    <name type="scientific">Sinorhizobium medicae (strain WSM419)</name>
    <name type="common">Ensifer medicae</name>
    <dbReference type="NCBI Taxonomy" id="366394"/>
    <lineage>
        <taxon>Bacteria</taxon>
        <taxon>Pseudomonadati</taxon>
        <taxon>Pseudomonadota</taxon>
        <taxon>Alphaproteobacteria</taxon>
        <taxon>Hyphomicrobiales</taxon>
        <taxon>Rhizobiaceae</taxon>
        <taxon>Sinorhizobium/Ensifer group</taxon>
        <taxon>Sinorhizobium</taxon>
    </lineage>
</organism>
<dbReference type="HOGENOM" id="CLU_729368_0_0_5"/>
<evidence type="ECO:0000313" key="3">
    <source>
        <dbReference type="Proteomes" id="UP000001108"/>
    </source>
</evidence>
<dbReference type="EMBL" id="CP000738">
    <property type="protein sequence ID" value="ABR60056.1"/>
    <property type="molecule type" value="Genomic_DNA"/>
</dbReference>
<dbReference type="eggNOG" id="COG2814">
    <property type="taxonomic scope" value="Bacteria"/>
</dbReference>
<dbReference type="SUPFAM" id="SSF103473">
    <property type="entry name" value="MFS general substrate transporter"/>
    <property type="match status" value="1"/>
</dbReference>
<sequence>MRPITIFGSIIIGAVSLLPLGVLPILLGGLNDAGLLSKAGIGQAATLELLGLTLGATVGGYWMARGAMRLKTAATALGLVAVNVANAHAETTAAVFLDRAAAGLLAGLLFGAANAIIVRSNNPDRLTGILCGASVVPQIGLAYLFPVLLIPTFGVAAGLYALAAGALIAALFAVTLVDKVGVLKRAERTGNRFSGTVMLYGSATILQAAGLGAAWTYIERVATQHGLGPSVIGLAFSASLASQVAASWLSAWLVPSMAKWPGLLVLVLTQAGFIALAVLTDAPTAFIVAICLFASAACALQAFQMAQIVRLDTTRRAAVLILPMILFGNGLGPLIASFATTEVDVLGGGWAAVAMTAASLLLYVVCASRSTRQRTASHA</sequence>
<feature type="transmembrane region" description="Helical" evidence="1">
    <location>
        <begin position="100"/>
        <end position="117"/>
    </location>
</feature>
<dbReference type="RefSeq" id="WP_011975374.1">
    <property type="nucleotide sequence ID" value="NC_009636.1"/>
</dbReference>
<feature type="transmembrane region" description="Helical" evidence="1">
    <location>
        <begin position="197"/>
        <end position="218"/>
    </location>
</feature>